<comment type="caution">
    <text evidence="1">The sequence shown here is derived from an EMBL/GenBank/DDBJ whole genome shotgun (WGS) entry which is preliminary data.</text>
</comment>
<dbReference type="SUPFAM" id="SSF82199">
    <property type="entry name" value="SET domain"/>
    <property type="match status" value="1"/>
</dbReference>
<accession>A0A426Y0T9</accession>
<dbReference type="Gene3D" id="3.90.1410.10">
    <property type="entry name" value="set domain protein methyltransferase, domain 1"/>
    <property type="match status" value="1"/>
</dbReference>
<dbReference type="Proteomes" id="UP000287651">
    <property type="component" value="Unassembled WGS sequence"/>
</dbReference>
<reference evidence="1 2" key="1">
    <citation type="journal article" date="2014" name="Agronomy (Basel)">
        <title>A Draft Genome Sequence for Ensete ventricosum, the Drought-Tolerant Tree Against Hunger.</title>
        <authorList>
            <person name="Harrison J."/>
            <person name="Moore K.A."/>
            <person name="Paszkiewicz K."/>
            <person name="Jones T."/>
            <person name="Grant M."/>
            <person name="Ambacheew D."/>
            <person name="Muzemil S."/>
            <person name="Studholme D.J."/>
        </authorList>
    </citation>
    <scope>NUCLEOTIDE SEQUENCE [LARGE SCALE GENOMIC DNA]</scope>
</reference>
<evidence type="ECO:0000313" key="2">
    <source>
        <dbReference type="Proteomes" id="UP000287651"/>
    </source>
</evidence>
<feature type="non-terminal residue" evidence="1">
    <location>
        <position position="1"/>
    </location>
</feature>
<sequence>CSIGSERGGTRNPRNQVVRGRESSQFPLQLIILPPRVKGRVASQVMGSEPALMLKVVSSLVITVSLDHSFLCNQVKSWGSKDGLMCSEINGIGMGTTVFFVKGGKVISFGVERYHVHGLFQMAVPRLLLHLVYPSSSSLLLAKCKPSPLPVLNIGCSSRRISTAAAQRAFDPAVDEFWRWLCERGAVAASSAAAVKPGFVPEGLGLVAQRDIPRNEVVVEV</sequence>
<protein>
    <submittedName>
        <fullName evidence="1">Uncharacterized protein</fullName>
    </submittedName>
</protein>
<dbReference type="InterPro" id="IPR046341">
    <property type="entry name" value="SET_dom_sf"/>
</dbReference>
<dbReference type="EMBL" id="AMZH03015853">
    <property type="protein sequence ID" value="RRT45407.1"/>
    <property type="molecule type" value="Genomic_DNA"/>
</dbReference>
<dbReference type="AlphaFoldDB" id="A0A426Y0T9"/>
<name>A0A426Y0T9_ENSVE</name>
<feature type="non-terminal residue" evidence="1">
    <location>
        <position position="221"/>
    </location>
</feature>
<organism evidence="1 2">
    <name type="scientific">Ensete ventricosum</name>
    <name type="common">Abyssinian banana</name>
    <name type="synonym">Musa ensete</name>
    <dbReference type="NCBI Taxonomy" id="4639"/>
    <lineage>
        <taxon>Eukaryota</taxon>
        <taxon>Viridiplantae</taxon>
        <taxon>Streptophyta</taxon>
        <taxon>Embryophyta</taxon>
        <taxon>Tracheophyta</taxon>
        <taxon>Spermatophyta</taxon>
        <taxon>Magnoliopsida</taxon>
        <taxon>Liliopsida</taxon>
        <taxon>Zingiberales</taxon>
        <taxon>Musaceae</taxon>
        <taxon>Ensete</taxon>
    </lineage>
</organism>
<gene>
    <name evidence="1" type="ORF">B296_00055164</name>
</gene>
<evidence type="ECO:0000313" key="1">
    <source>
        <dbReference type="EMBL" id="RRT45407.1"/>
    </source>
</evidence>
<proteinExistence type="predicted"/>